<evidence type="ECO:0000256" key="1">
    <source>
        <dbReference type="ARBA" id="ARBA00012167"/>
    </source>
</evidence>
<dbReference type="PROSITE" id="PS01305">
    <property type="entry name" value="MOAA_NIFB_PQQE"/>
    <property type="match status" value="1"/>
</dbReference>
<dbReference type="PANTHER" id="PTHR22960:SF0">
    <property type="entry name" value="MOLYBDENUM COFACTOR BIOSYNTHESIS PROTEIN 1"/>
    <property type="match status" value="1"/>
</dbReference>
<dbReference type="STRING" id="592050.SAMN05421875_10175"/>
<feature type="binding site" evidence="12">
    <location>
        <position position="315"/>
    </location>
    <ligand>
        <name>[4Fe-4S] cluster</name>
        <dbReference type="ChEBI" id="CHEBI:49883"/>
        <label>2</label>
        <note>4Fe-4S-substrate</note>
    </ligand>
</feature>
<comment type="subunit">
    <text evidence="12">Monomer and homodimer.</text>
</comment>
<proteinExistence type="inferred from homology"/>
<dbReference type="InterPro" id="IPR000385">
    <property type="entry name" value="MoaA_NifB_PqqE_Fe-S-bd_CS"/>
</dbReference>
<dbReference type="SFLD" id="SFLDG01386">
    <property type="entry name" value="main_SPASM_domain-containing"/>
    <property type="match status" value="1"/>
</dbReference>
<dbReference type="InterPro" id="IPR058240">
    <property type="entry name" value="rSAM_sf"/>
</dbReference>
<dbReference type="InterPro" id="IPR013785">
    <property type="entry name" value="Aldolase_TIM"/>
</dbReference>
<dbReference type="SFLD" id="SFLDS00029">
    <property type="entry name" value="Radical_SAM"/>
    <property type="match status" value="1"/>
</dbReference>
<keyword evidence="6 12" id="KW-0408">Iron</keyword>
<feature type="domain" description="Radical SAM core" evidence="13">
    <location>
        <begin position="47"/>
        <end position="271"/>
    </location>
</feature>
<accession>A0A1H3VEJ6</accession>
<feature type="binding site" evidence="12">
    <location>
        <position position="70"/>
    </location>
    <ligand>
        <name>[4Fe-4S] cluster</name>
        <dbReference type="ChEBI" id="CHEBI:49883"/>
        <label>1</label>
        <note>4Fe-4S-S-AdoMet</note>
    </ligand>
</feature>
<dbReference type="InterPro" id="IPR010505">
    <property type="entry name" value="MoaA_twitch"/>
</dbReference>
<keyword evidence="3 12" id="KW-0949">S-adenosyl-L-methionine</keyword>
<sequence>MASMAGAIRQNHPMSERVIPLVDQRIAALAARVPAQAAAPTGLLTDTRGRPLRDLRISVTDRCNFRCNYCMPKEVFDKDHAYLPHNALLSFEEITRLARLFLAHGVRKIRLTGGEPLLRKNLEELVAQLARLRTVDGTAPDLTLTTNGSLLARKARTLKEAGLNRVTVSLDGLDDAVFRRMNDVDFPVADVLAGIEAAHAAGLSQIKVNMVVKRGTNDHEILPMARHFRGTGTTLRFIEYMDVGATNGWRMDEVLPSAELIARLRAELPLVQLSPTSPGETAERWGYASAAGQHDPALGEVGVISSVTQAFCGDCNRARLSTEGRLYLCLFATQGYDLRSLLRGGASDEAIASAIAPIWQQRTDRYSELRSSLPADTTQGARRVEMSYIGG</sequence>
<dbReference type="SUPFAM" id="SSF102114">
    <property type="entry name" value="Radical SAM enzymes"/>
    <property type="match status" value="1"/>
</dbReference>
<dbReference type="SFLD" id="SFLDG01067">
    <property type="entry name" value="SPASM/twitch_domain_containing"/>
    <property type="match status" value="1"/>
</dbReference>
<protein>
    <recommendedName>
        <fullName evidence="1 12">GTP 3',8-cyclase</fullName>
        <ecNumber evidence="1 12">4.1.99.22</ecNumber>
    </recommendedName>
    <alternativeName>
        <fullName evidence="12">Molybdenum cofactor biosynthesis protein A</fullName>
    </alternativeName>
</protein>
<dbReference type="GO" id="GO:0061799">
    <property type="term" value="F:cyclic pyranopterin monophosphate synthase activity"/>
    <property type="evidence" value="ECO:0007669"/>
    <property type="project" value="TreeGrafter"/>
</dbReference>
<dbReference type="GO" id="GO:0005525">
    <property type="term" value="F:GTP binding"/>
    <property type="evidence" value="ECO:0007669"/>
    <property type="project" value="UniProtKB-UniRule"/>
</dbReference>
<evidence type="ECO:0000256" key="11">
    <source>
        <dbReference type="ARBA" id="ARBA00048697"/>
    </source>
</evidence>
<keyword evidence="8 12" id="KW-0342">GTP-binding</keyword>
<evidence type="ECO:0000313" key="15">
    <source>
        <dbReference type="Proteomes" id="UP000199002"/>
    </source>
</evidence>
<comment type="cofactor">
    <cofactor evidence="12">
        <name>[4Fe-4S] cluster</name>
        <dbReference type="ChEBI" id="CHEBI:49883"/>
    </cofactor>
    <text evidence="12">Binds 2 [4Fe-4S] clusters. Binds 1 [4Fe-4S] cluster coordinated with 3 cysteines and an exchangeable S-adenosyl-L-methionine and 1 [4Fe-4S] cluster coordinated with 3 cysteines and the GTP-derived substrate.</text>
</comment>
<dbReference type="SFLD" id="SFLDG01383">
    <property type="entry name" value="cyclic_pyranopterin_phosphate"/>
    <property type="match status" value="1"/>
</dbReference>
<feature type="binding site" evidence="12">
    <location>
        <position position="145"/>
    </location>
    <ligand>
        <name>GTP</name>
        <dbReference type="ChEBI" id="CHEBI:37565"/>
    </ligand>
</feature>
<feature type="binding site" evidence="12">
    <location>
        <position position="114"/>
    </location>
    <ligand>
        <name>S-adenosyl-L-methionine</name>
        <dbReference type="ChEBI" id="CHEBI:59789"/>
    </ligand>
</feature>
<dbReference type="Pfam" id="PF04055">
    <property type="entry name" value="Radical_SAM"/>
    <property type="match status" value="1"/>
</dbReference>
<dbReference type="GO" id="GO:0006777">
    <property type="term" value="P:Mo-molybdopterin cofactor biosynthetic process"/>
    <property type="evidence" value="ECO:0007669"/>
    <property type="project" value="UniProtKB-UniRule"/>
</dbReference>
<feature type="binding site" evidence="12">
    <location>
        <position position="207"/>
    </location>
    <ligand>
        <name>GTP</name>
        <dbReference type="ChEBI" id="CHEBI:37565"/>
    </ligand>
</feature>
<dbReference type="HAMAP" id="MF_01225_B">
    <property type="entry name" value="MoaA_B"/>
    <property type="match status" value="1"/>
</dbReference>
<dbReference type="GO" id="GO:1904047">
    <property type="term" value="F:S-adenosyl-L-methionine binding"/>
    <property type="evidence" value="ECO:0007669"/>
    <property type="project" value="UniProtKB-UniRule"/>
</dbReference>
<dbReference type="GO" id="GO:0061798">
    <property type="term" value="F:GTP 3',8'-cyclase activity"/>
    <property type="evidence" value="ECO:0007669"/>
    <property type="project" value="UniProtKB-UniRule"/>
</dbReference>
<dbReference type="EMBL" id="FNQJ01000001">
    <property type="protein sequence ID" value="SDZ73196.1"/>
    <property type="molecule type" value="Genomic_DNA"/>
</dbReference>
<feature type="binding site" evidence="12">
    <location>
        <begin position="317"/>
        <end position="319"/>
    </location>
    <ligand>
        <name>GTP</name>
        <dbReference type="ChEBI" id="CHEBI:37565"/>
    </ligand>
</feature>
<dbReference type="PROSITE" id="PS51918">
    <property type="entry name" value="RADICAL_SAM"/>
    <property type="match status" value="1"/>
</dbReference>
<feature type="binding site" evidence="12">
    <location>
        <position position="241"/>
    </location>
    <ligand>
        <name>S-adenosyl-L-methionine</name>
        <dbReference type="ChEBI" id="CHEBI:59789"/>
    </ligand>
</feature>
<dbReference type="Pfam" id="PF06463">
    <property type="entry name" value="Mob_synth_C"/>
    <property type="match status" value="1"/>
</dbReference>
<dbReference type="GO" id="GO:0046872">
    <property type="term" value="F:metal ion binding"/>
    <property type="evidence" value="ECO:0007669"/>
    <property type="project" value="UniProtKB-KW"/>
</dbReference>
<dbReference type="EC" id="4.1.99.22" evidence="1 12"/>
<feature type="binding site" evidence="12">
    <location>
        <position position="110"/>
    </location>
    <ligand>
        <name>GTP</name>
        <dbReference type="ChEBI" id="CHEBI:37565"/>
    </ligand>
</feature>
<dbReference type="GO" id="GO:0051539">
    <property type="term" value="F:4 iron, 4 sulfur cluster binding"/>
    <property type="evidence" value="ECO:0007669"/>
    <property type="project" value="UniProtKB-UniRule"/>
</dbReference>
<dbReference type="UniPathway" id="UPA00344"/>
<evidence type="ECO:0000256" key="3">
    <source>
        <dbReference type="ARBA" id="ARBA00022691"/>
    </source>
</evidence>
<keyword evidence="15" id="KW-1185">Reference proteome</keyword>
<dbReference type="InterPro" id="IPR040064">
    <property type="entry name" value="MoaA-like"/>
</dbReference>
<evidence type="ECO:0000259" key="13">
    <source>
        <dbReference type="PROSITE" id="PS51918"/>
    </source>
</evidence>
<comment type="pathway">
    <text evidence="12">Cofactor biosynthesis; molybdopterin biosynthesis.</text>
</comment>
<evidence type="ECO:0000313" key="14">
    <source>
        <dbReference type="EMBL" id="SDZ73196.1"/>
    </source>
</evidence>
<dbReference type="InterPro" id="IPR050105">
    <property type="entry name" value="MoCo_biosynth_MoaA/MoaC"/>
</dbReference>
<evidence type="ECO:0000256" key="12">
    <source>
        <dbReference type="HAMAP-Rule" id="MF_01225"/>
    </source>
</evidence>
<dbReference type="CDD" id="cd01335">
    <property type="entry name" value="Radical_SAM"/>
    <property type="match status" value="1"/>
</dbReference>
<evidence type="ECO:0000256" key="6">
    <source>
        <dbReference type="ARBA" id="ARBA00023004"/>
    </source>
</evidence>
<feature type="binding site" evidence="12">
    <location>
        <position position="56"/>
    </location>
    <ligand>
        <name>GTP</name>
        <dbReference type="ChEBI" id="CHEBI:37565"/>
    </ligand>
</feature>
<reference evidence="15" key="1">
    <citation type="submission" date="2016-10" db="EMBL/GenBank/DDBJ databases">
        <authorList>
            <person name="Varghese N."/>
            <person name="Submissions S."/>
        </authorList>
    </citation>
    <scope>NUCLEOTIDE SEQUENCE [LARGE SCALE GENOMIC DNA]</scope>
    <source>
        <strain evidence="15">DSM 25157</strain>
    </source>
</reference>
<evidence type="ECO:0000256" key="9">
    <source>
        <dbReference type="ARBA" id="ARBA00023150"/>
    </source>
</evidence>
<keyword evidence="7 12" id="KW-0411">Iron-sulfur</keyword>
<dbReference type="NCBIfam" id="TIGR02666">
    <property type="entry name" value="moaA"/>
    <property type="match status" value="1"/>
</dbReference>
<dbReference type="CDD" id="cd21117">
    <property type="entry name" value="Twitch_MoaA"/>
    <property type="match status" value="1"/>
</dbReference>
<keyword evidence="4 12" id="KW-0479">Metal-binding</keyword>
<comment type="catalytic activity">
    <reaction evidence="11 12">
        <text>GTP + AH2 + S-adenosyl-L-methionine = (8S)-3',8-cyclo-7,8-dihydroguanosine 5'-triphosphate + 5'-deoxyadenosine + L-methionine + A + H(+)</text>
        <dbReference type="Rhea" id="RHEA:49576"/>
        <dbReference type="ChEBI" id="CHEBI:13193"/>
        <dbReference type="ChEBI" id="CHEBI:15378"/>
        <dbReference type="ChEBI" id="CHEBI:17319"/>
        <dbReference type="ChEBI" id="CHEBI:17499"/>
        <dbReference type="ChEBI" id="CHEBI:37565"/>
        <dbReference type="ChEBI" id="CHEBI:57844"/>
        <dbReference type="ChEBI" id="CHEBI:59789"/>
        <dbReference type="ChEBI" id="CHEBI:131766"/>
        <dbReference type="EC" id="4.1.99.22"/>
    </reaction>
</comment>
<feature type="binding site" evidence="12">
    <location>
        <position position="312"/>
    </location>
    <ligand>
        <name>[4Fe-4S] cluster</name>
        <dbReference type="ChEBI" id="CHEBI:49883"/>
        <label>2</label>
        <note>4Fe-4S-substrate</note>
    </ligand>
</feature>
<keyword evidence="9 12" id="KW-0501">Molybdenum cofactor biosynthesis</keyword>
<feature type="binding site" evidence="12">
    <location>
        <position position="67"/>
    </location>
    <ligand>
        <name>[4Fe-4S] cluster</name>
        <dbReference type="ChEBI" id="CHEBI:49883"/>
        <label>1</label>
        <note>4Fe-4S-S-AdoMet</note>
    </ligand>
</feature>
<dbReference type="PANTHER" id="PTHR22960">
    <property type="entry name" value="MOLYBDOPTERIN COFACTOR SYNTHESIS PROTEIN A"/>
    <property type="match status" value="1"/>
</dbReference>
<feature type="binding site" evidence="12">
    <location>
        <position position="329"/>
    </location>
    <ligand>
        <name>[4Fe-4S] cluster</name>
        <dbReference type="ChEBI" id="CHEBI:49883"/>
        <label>2</label>
        <note>4Fe-4S-substrate</note>
    </ligand>
</feature>
<keyword evidence="2 12" id="KW-0004">4Fe-4S</keyword>
<gene>
    <name evidence="12" type="primary">moaA</name>
    <name evidence="14" type="ORF">SAMN05421875_10175</name>
</gene>
<dbReference type="Proteomes" id="UP000199002">
    <property type="component" value="Unassembled WGS sequence"/>
</dbReference>
<dbReference type="InterPro" id="IPR007197">
    <property type="entry name" value="rSAM"/>
</dbReference>
<feature type="binding site" evidence="12">
    <location>
        <position position="63"/>
    </location>
    <ligand>
        <name>[4Fe-4S] cluster</name>
        <dbReference type="ChEBI" id="CHEBI:49883"/>
        <label>1</label>
        <note>4Fe-4S-S-AdoMet</note>
    </ligand>
</feature>
<comment type="similarity">
    <text evidence="12">Belongs to the radical SAM superfamily. MoaA family.</text>
</comment>
<dbReference type="AlphaFoldDB" id="A0A1H3VEJ6"/>
<evidence type="ECO:0000256" key="4">
    <source>
        <dbReference type="ARBA" id="ARBA00022723"/>
    </source>
</evidence>
<evidence type="ECO:0000256" key="2">
    <source>
        <dbReference type="ARBA" id="ARBA00022485"/>
    </source>
</evidence>
<evidence type="ECO:0000256" key="7">
    <source>
        <dbReference type="ARBA" id="ARBA00023014"/>
    </source>
</evidence>
<name>A0A1H3VEJ6_9BURK</name>
<comment type="function">
    <text evidence="12">Catalyzes the cyclization of GTP to (8S)-3',8-cyclo-7,8-dihydroguanosine 5'-triphosphate.</text>
</comment>
<feature type="binding site" evidence="12">
    <location>
        <position position="69"/>
    </location>
    <ligand>
        <name>S-adenosyl-L-methionine</name>
        <dbReference type="ChEBI" id="CHEBI:59789"/>
    </ligand>
</feature>
<organism evidence="14 15">
    <name type="scientific">Acidovorax soli</name>
    <dbReference type="NCBI Taxonomy" id="592050"/>
    <lineage>
        <taxon>Bacteria</taxon>
        <taxon>Pseudomonadati</taxon>
        <taxon>Pseudomonadota</taxon>
        <taxon>Betaproteobacteria</taxon>
        <taxon>Burkholderiales</taxon>
        <taxon>Comamonadaceae</taxon>
        <taxon>Acidovorax</taxon>
    </lineage>
</organism>
<dbReference type="InterPro" id="IPR013483">
    <property type="entry name" value="MoaA"/>
</dbReference>
<evidence type="ECO:0000256" key="8">
    <source>
        <dbReference type="ARBA" id="ARBA00023134"/>
    </source>
</evidence>
<dbReference type="InterPro" id="IPR006638">
    <property type="entry name" value="Elp3/MiaA/NifB-like_rSAM"/>
</dbReference>
<feature type="binding site" evidence="12">
    <location>
        <position position="169"/>
    </location>
    <ligand>
        <name>S-adenosyl-L-methionine</name>
        <dbReference type="ChEBI" id="CHEBI:59789"/>
    </ligand>
</feature>
<dbReference type="SMART" id="SM00729">
    <property type="entry name" value="Elp3"/>
    <property type="match status" value="1"/>
</dbReference>
<keyword evidence="5 12" id="KW-0547">Nucleotide-binding</keyword>
<keyword evidence="10 12" id="KW-0456">Lyase</keyword>
<evidence type="ECO:0000256" key="10">
    <source>
        <dbReference type="ARBA" id="ARBA00023239"/>
    </source>
</evidence>
<dbReference type="Gene3D" id="3.20.20.70">
    <property type="entry name" value="Aldolase class I"/>
    <property type="match status" value="1"/>
</dbReference>
<evidence type="ECO:0000256" key="5">
    <source>
        <dbReference type="ARBA" id="ARBA00022741"/>
    </source>
</evidence>